<feature type="region of interest" description="Disordered" evidence="7">
    <location>
        <begin position="242"/>
        <end position="261"/>
    </location>
</feature>
<feature type="transmembrane region" description="Helical" evidence="8">
    <location>
        <begin position="175"/>
        <end position="208"/>
    </location>
</feature>
<evidence type="ECO:0000256" key="3">
    <source>
        <dbReference type="ARBA" id="ARBA00022692"/>
    </source>
</evidence>
<comment type="subcellular location">
    <subcellularLocation>
        <location evidence="1">Membrane</location>
        <topology evidence="1">Multi-pass membrane protein</topology>
    </subcellularLocation>
</comment>
<feature type="domain" description="Peptidase S54 rhomboid" evidence="9">
    <location>
        <begin position="65"/>
        <end position="212"/>
    </location>
</feature>
<evidence type="ECO:0000256" key="8">
    <source>
        <dbReference type="SAM" id="Phobius"/>
    </source>
</evidence>
<proteinExistence type="inferred from homology"/>
<dbReference type="EMBL" id="AMCI01000441">
    <property type="protein sequence ID" value="EJX09202.1"/>
    <property type="molecule type" value="Genomic_DNA"/>
</dbReference>
<dbReference type="PANTHER" id="PTHR43731:SF14">
    <property type="entry name" value="PRESENILIN-ASSOCIATED RHOMBOID-LIKE PROTEIN, MITOCHONDRIAL"/>
    <property type="match status" value="1"/>
</dbReference>
<comment type="similarity">
    <text evidence="2">Belongs to the peptidase S54 family.</text>
</comment>
<dbReference type="InterPro" id="IPR046483">
    <property type="entry name" value="DUF6576"/>
</dbReference>
<dbReference type="PANTHER" id="PTHR43731">
    <property type="entry name" value="RHOMBOID PROTEASE"/>
    <property type="match status" value="1"/>
</dbReference>
<organism evidence="11">
    <name type="scientific">gut metagenome</name>
    <dbReference type="NCBI Taxonomy" id="749906"/>
    <lineage>
        <taxon>unclassified sequences</taxon>
        <taxon>metagenomes</taxon>
        <taxon>organismal metagenomes</taxon>
    </lineage>
</organism>
<evidence type="ECO:0000256" key="4">
    <source>
        <dbReference type="ARBA" id="ARBA00022801"/>
    </source>
</evidence>
<keyword evidence="6 8" id="KW-0472">Membrane</keyword>
<keyword evidence="5 8" id="KW-1133">Transmembrane helix</keyword>
<evidence type="ECO:0000256" key="7">
    <source>
        <dbReference type="SAM" id="MobiDB-lite"/>
    </source>
</evidence>
<evidence type="ECO:0000256" key="6">
    <source>
        <dbReference type="ARBA" id="ARBA00023136"/>
    </source>
</evidence>
<sequence>MGHIIADLKETFKRGNIYIQLIYINVAVFMAGMLTQIGLQLFNVRTAPFSNWFALPASFTDFLCQPWSILTYMFIHAGVFHILFNMLWLYWFGSLFLYFFSAKHLRGLYVLGGICGGLLYMVAYNVFPFFSNQIADSILVGASASVLAIVAATAYREPNYPVQLFFFGSLRLKYLALTVIGMDVLSITSINAGGHIAHLGGALAGLWFASSLSKGTDLTTWINKALDGCMSLLQREKRTRKPKMKIHYGHQSTSKRAQDYDYNARKKAQLEEVDRILEKLKKSGYDSLTSEEKKSLFDASKR</sequence>
<dbReference type="Gene3D" id="1.20.1540.10">
    <property type="entry name" value="Rhomboid-like"/>
    <property type="match status" value="1"/>
</dbReference>
<name>J9GMI0_9ZZZZ</name>
<dbReference type="SUPFAM" id="SSF144091">
    <property type="entry name" value="Rhomboid-like"/>
    <property type="match status" value="1"/>
</dbReference>
<comment type="caution">
    <text evidence="11">The sequence shown here is derived from an EMBL/GenBank/DDBJ whole genome shotgun (WGS) entry which is preliminary data.</text>
</comment>
<dbReference type="GO" id="GO:0016020">
    <property type="term" value="C:membrane"/>
    <property type="evidence" value="ECO:0007669"/>
    <property type="project" value="UniProtKB-SubCell"/>
</dbReference>
<keyword evidence="3 8" id="KW-0812">Transmembrane</keyword>
<dbReference type="InterPro" id="IPR035952">
    <property type="entry name" value="Rhomboid-like_sf"/>
</dbReference>
<reference evidence="11" key="1">
    <citation type="journal article" date="2012" name="PLoS ONE">
        <title>Gene sets for utilization of primary and secondary nutrition supplies in the distal gut of endangered iberian lynx.</title>
        <authorList>
            <person name="Alcaide M."/>
            <person name="Messina E."/>
            <person name="Richter M."/>
            <person name="Bargiela R."/>
            <person name="Peplies J."/>
            <person name="Huws S.A."/>
            <person name="Newbold C.J."/>
            <person name="Golyshin P.N."/>
            <person name="Simon M.A."/>
            <person name="Lopez G."/>
            <person name="Yakimov M.M."/>
            <person name="Ferrer M."/>
        </authorList>
    </citation>
    <scope>NUCLEOTIDE SEQUENCE</scope>
</reference>
<evidence type="ECO:0000259" key="10">
    <source>
        <dbReference type="Pfam" id="PF20216"/>
    </source>
</evidence>
<dbReference type="Pfam" id="PF20216">
    <property type="entry name" value="DUF6576"/>
    <property type="match status" value="1"/>
</dbReference>
<evidence type="ECO:0000259" key="9">
    <source>
        <dbReference type="Pfam" id="PF01694"/>
    </source>
</evidence>
<dbReference type="InterPro" id="IPR022764">
    <property type="entry name" value="Peptidase_S54_rhomboid_dom"/>
</dbReference>
<evidence type="ECO:0000256" key="2">
    <source>
        <dbReference type="ARBA" id="ARBA00009045"/>
    </source>
</evidence>
<accession>J9GMI0</accession>
<dbReference type="AlphaFoldDB" id="J9GMI0"/>
<dbReference type="Pfam" id="PF01694">
    <property type="entry name" value="Rhomboid"/>
    <property type="match status" value="1"/>
</dbReference>
<evidence type="ECO:0000313" key="11">
    <source>
        <dbReference type="EMBL" id="EJX09202.1"/>
    </source>
</evidence>
<evidence type="ECO:0000256" key="5">
    <source>
        <dbReference type="ARBA" id="ARBA00022989"/>
    </source>
</evidence>
<feature type="transmembrane region" description="Helical" evidence="8">
    <location>
        <begin position="134"/>
        <end position="155"/>
    </location>
</feature>
<feature type="transmembrane region" description="Helical" evidence="8">
    <location>
        <begin position="21"/>
        <end position="42"/>
    </location>
</feature>
<protein>
    <submittedName>
        <fullName evidence="11">Transmembrane rhomboid family protein</fullName>
    </submittedName>
</protein>
<feature type="transmembrane region" description="Helical" evidence="8">
    <location>
        <begin position="82"/>
        <end position="101"/>
    </location>
</feature>
<feature type="transmembrane region" description="Helical" evidence="8">
    <location>
        <begin position="107"/>
        <end position="127"/>
    </location>
</feature>
<feature type="domain" description="DUF6576" evidence="10">
    <location>
        <begin position="259"/>
        <end position="301"/>
    </location>
</feature>
<gene>
    <name evidence="11" type="ORF">EVA_02682</name>
</gene>
<dbReference type="GO" id="GO:0004252">
    <property type="term" value="F:serine-type endopeptidase activity"/>
    <property type="evidence" value="ECO:0007669"/>
    <property type="project" value="InterPro"/>
</dbReference>
<keyword evidence="4" id="KW-0378">Hydrolase</keyword>
<dbReference type="InterPro" id="IPR050925">
    <property type="entry name" value="Rhomboid_protease_S54"/>
</dbReference>
<evidence type="ECO:0000256" key="1">
    <source>
        <dbReference type="ARBA" id="ARBA00004141"/>
    </source>
</evidence>